<dbReference type="GO" id="GO:0006886">
    <property type="term" value="P:intracellular protein transport"/>
    <property type="evidence" value="ECO:0007669"/>
    <property type="project" value="InterPro"/>
</dbReference>
<dbReference type="AlphaFoldDB" id="A0A7J5XG29"/>
<evidence type="ECO:0000256" key="8">
    <source>
        <dbReference type="ARBA" id="ARBA00022989"/>
    </source>
</evidence>
<dbReference type="InterPro" id="IPR001901">
    <property type="entry name" value="Translocase_SecE/Sec61-g"/>
</dbReference>
<dbReference type="OrthoDB" id="2401875at2759"/>
<protein>
    <recommendedName>
        <fullName evidence="3">Protein transport protein Sec61 subunit gamma</fullName>
    </recommendedName>
</protein>
<evidence type="ECO:0000256" key="12">
    <source>
        <dbReference type="ARBA" id="ARBA00054768"/>
    </source>
</evidence>
<evidence type="ECO:0000256" key="6">
    <source>
        <dbReference type="ARBA" id="ARBA00022824"/>
    </source>
</evidence>
<comment type="function">
    <text evidence="12">Component of SEC61 channel-forming translocon complex that mediates transport of signal peptide-containing precursor polypeptides across the endoplasmic reticulum (ER). Forms a ribosome receptor and a gated pore in the ER membrane, both functions required for cotranslational translocation of nascent polypeptides. The SEC61 channel is also involved in ER membrane insertion of transmembrane proteins: it mediates membrane insertion of the first few transmembrane segments of proteins, while insertion of subsequent transmembrane regions of multi-pass membrane proteins is mediated by the multi-pass translocon (MPT) complex.</text>
</comment>
<dbReference type="SUPFAM" id="SSF103456">
    <property type="entry name" value="Preprotein translocase SecE subunit"/>
    <property type="match status" value="1"/>
</dbReference>
<comment type="subunit">
    <text evidence="11">The SEC61 channel-forming translocon complex consists of channel-forming core components SEC61A1, SEC61B and SEC61G and different auxiliary components such as SEC62 and SEC63. The SEC61 channel associates with the multi-pass translocon (MPT) complex.</text>
</comment>
<evidence type="ECO:0000256" key="7">
    <source>
        <dbReference type="ARBA" id="ARBA00022927"/>
    </source>
</evidence>
<keyword evidence="9" id="KW-0811">Translocation</keyword>
<keyword evidence="10 14" id="KW-0472">Membrane</keyword>
<feature type="region of interest" description="Disordered" evidence="13">
    <location>
        <begin position="150"/>
        <end position="175"/>
    </location>
</feature>
<evidence type="ECO:0000256" key="1">
    <source>
        <dbReference type="ARBA" id="ARBA00004389"/>
    </source>
</evidence>
<dbReference type="Proteomes" id="UP000518266">
    <property type="component" value="Unassembled WGS sequence"/>
</dbReference>
<dbReference type="EMBL" id="JAAKFY010000024">
    <property type="protein sequence ID" value="KAF3836022.1"/>
    <property type="molecule type" value="Genomic_DNA"/>
</dbReference>
<evidence type="ECO:0000256" key="3">
    <source>
        <dbReference type="ARBA" id="ARBA00018528"/>
    </source>
</evidence>
<dbReference type="Gene3D" id="1.20.5.820">
    <property type="entry name" value="Preprotein translocase SecE subunit"/>
    <property type="match status" value="1"/>
</dbReference>
<comment type="subcellular location">
    <subcellularLocation>
        <location evidence="1">Endoplasmic reticulum membrane</location>
        <topology evidence="1">Single-pass membrane protein</topology>
    </subcellularLocation>
</comment>
<evidence type="ECO:0000256" key="4">
    <source>
        <dbReference type="ARBA" id="ARBA00022448"/>
    </source>
</evidence>
<dbReference type="GO" id="GO:0005789">
    <property type="term" value="C:endoplasmic reticulum membrane"/>
    <property type="evidence" value="ECO:0007669"/>
    <property type="project" value="UniProtKB-SubCell"/>
</dbReference>
<reference evidence="15 16" key="1">
    <citation type="submission" date="2020-03" db="EMBL/GenBank/DDBJ databases">
        <title>Dissostichus mawsoni Genome sequencing and assembly.</title>
        <authorList>
            <person name="Park H."/>
        </authorList>
    </citation>
    <scope>NUCLEOTIDE SEQUENCE [LARGE SCALE GENOMIC DNA]</scope>
    <source>
        <strain evidence="15">DM0001</strain>
        <tissue evidence="15">Muscle</tissue>
    </source>
</reference>
<keyword evidence="8 14" id="KW-1133">Transmembrane helix</keyword>
<dbReference type="NCBIfam" id="TIGR00327">
    <property type="entry name" value="secE_euk_arch"/>
    <property type="match status" value="1"/>
</dbReference>
<accession>A0A7J5XG29</accession>
<evidence type="ECO:0000256" key="14">
    <source>
        <dbReference type="SAM" id="Phobius"/>
    </source>
</evidence>
<keyword evidence="16" id="KW-1185">Reference proteome</keyword>
<comment type="caution">
    <text evidence="15">The sequence shown here is derived from an EMBL/GenBank/DDBJ whole genome shotgun (WGS) entry which is preliminary data.</text>
</comment>
<organism evidence="15 16">
    <name type="scientific">Dissostichus mawsoni</name>
    <name type="common">Antarctic cod</name>
    <dbReference type="NCBI Taxonomy" id="36200"/>
    <lineage>
        <taxon>Eukaryota</taxon>
        <taxon>Metazoa</taxon>
        <taxon>Chordata</taxon>
        <taxon>Craniata</taxon>
        <taxon>Vertebrata</taxon>
        <taxon>Euteleostomi</taxon>
        <taxon>Actinopterygii</taxon>
        <taxon>Neopterygii</taxon>
        <taxon>Teleostei</taxon>
        <taxon>Neoteleostei</taxon>
        <taxon>Acanthomorphata</taxon>
        <taxon>Eupercaria</taxon>
        <taxon>Perciformes</taxon>
        <taxon>Notothenioidei</taxon>
        <taxon>Nototheniidae</taxon>
        <taxon>Dissostichus</taxon>
    </lineage>
</organism>
<feature type="transmembrane region" description="Helical" evidence="14">
    <location>
        <begin position="39"/>
        <end position="60"/>
    </location>
</feature>
<dbReference type="FunFam" id="1.20.5.820:FF:000001">
    <property type="entry name" value="Transport protein Sec61 subunit gamma"/>
    <property type="match status" value="1"/>
</dbReference>
<sequence>MNIMDQVMQFVEPSRQFVKDSIRLVKRCTKPDRKEFQKIAMATAIGFAIMGFIGFFVKLIHIPINNIIVKSWTRTNSNFNSWGQKMVMQCKVLVGWLPGVSRGNRFVGVGGAHQLPKLQDLDLEEWKRMREGGNKREGGREAVHCHLFSTGQSKDNGMHNSRGNERGSSDWNEAAPVPPRPVFTSSLWLPCQHSMNINYPGQTIEGQFFSSYIFIFYSNATSASAFISRWRIGAALTNELNLPSLKWKQKKEKKSFEKVQKMKTRTWRVVFLRYNMYSSQQLFPSLIQSPRAVSGPADRLKPDRVAGQRRCQGLTTVTGKQTNTITHTHYTSRFSRGRTNTQRLFKGRVNISRAADKRKKVHRREGQKLAPLRTKKNGNTGINKTQIRWMYIYVDNKTQAEIRDRGWREVYISVLVWLSDAVLLNNVEVPVTGPKLQHAGKQPCSASVSFPLHILSLPPETHQLYNYTQTPTLFPIPASPPLSPSLAMFSVSLSSIYAELFTVSDKSLKDRLKLSHCSAP</sequence>
<dbReference type="PANTHER" id="PTHR12309">
    <property type="entry name" value="SEC61 GAMMA SUBUNIT"/>
    <property type="match status" value="1"/>
</dbReference>
<keyword evidence="4" id="KW-0813">Transport</keyword>
<comment type="similarity">
    <text evidence="2">Belongs to the SecE/SEC61-gamma family.</text>
</comment>
<dbReference type="InterPro" id="IPR008158">
    <property type="entry name" value="Translocase_Sec61-g"/>
</dbReference>
<proteinExistence type="inferred from homology"/>
<evidence type="ECO:0000256" key="10">
    <source>
        <dbReference type="ARBA" id="ARBA00023136"/>
    </source>
</evidence>
<evidence type="ECO:0000256" key="9">
    <source>
        <dbReference type="ARBA" id="ARBA00023010"/>
    </source>
</evidence>
<evidence type="ECO:0000256" key="11">
    <source>
        <dbReference type="ARBA" id="ARBA00046516"/>
    </source>
</evidence>
<dbReference type="PROSITE" id="PS01067">
    <property type="entry name" value="SECE_SEC61G"/>
    <property type="match status" value="1"/>
</dbReference>
<dbReference type="HAMAP" id="MF_00422">
    <property type="entry name" value="SecE"/>
    <property type="match status" value="1"/>
</dbReference>
<dbReference type="GO" id="GO:0006605">
    <property type="term" value="P:protein targeting"/>
    <property type="evidence" value="ECO:0007669"/>
    <property type="project" value="InterPro"/>
</dbReference>
<dbReference type="InterPro" id="IPR023391">
    <property type="entry name" value="Prot_translocase_SecE_dom_sf"/>
</dbReference>
<keyword evidence="6" id="KW-0256">Endoplasmic reticulum</keyword>
<evidence type="ECO:0000313" key="16">
    <source>
        <dbReference type="Proteomes" id="UP000518266"/>
    </source>
</evidence>
<dbReference type="GO" id="GO:0008320">
    <property type="term" value="F:protein transmembrane transporter activity"/>
    <property type="evidence" value="ECO:0007669"/>
    <property type="project" value="InterPro"/>
</dbReference>
<evidence type="ECO:0000313" key="15">
    <source>
        <dbReference type="EMBL" id="KAF3836022.1"/>
    </source>
</evidence>
<gene>
    <name evidence="15" type="ORF">F7725_028580</name>
</gene>
<keyword evidence="5 14" id="KW-0812">Transmembrane</keyword>
<feature type="compositionally biased region" description="Polar residues" evidence="13">
    <location>
        <begin position="150"/>
        <end position="161"/>
    </location>
</feature>
<dbReference type="Pfam" id="PF00584">
    <property type="entry name" value="SecE"/>
    <property type="match status" value="1"/>
</dbReference>
<name>A0A7J5XG29_DISMA</name>
<evidence type="ECO:0000256" key="13">
    <source>
        <dbReference type="SAM" id="MobiDB-lite"/>
    </source>
</evidence>
<evidence type="ECO:0000256" key="2">
    <source>
        <dbReference type="ARBA" id="ARBA00008274"/>
    </source>
</evidence>
<keyword evidence="7" id="KW-0653">Protein transport</keyword>
<evidence type="ECO:0000256" key="5">
    <source>
        <dbReference type="ARBA" id="ARBA00022692"/>
    </source>
</evidence>